<dbReference type="RefSeq" id="WP_110171797.1">
    <property type="nucleotide sequence ID" value="NZ_CP015136.1"/>
</dbReference>
<reference evidence="2" key="2">
    <citation type="submission" date="2016-04" db="EMBL/GenBank/DDBJ databases">
        <title>First Complete Genome Sequence of a Subdivision 6 Acidobacterium.</title>
        <authorList>
            <person name="Huang S."/>
            <person name="Vieira S."/>
            <person name="Bunk B."/>
            <person name="Riedel T."/>
            <person name="Sproeer C."/>
            <person name="Overmann J."/>
        </authorList>
    </citation>
    <scope>NUCLEOTIDE SEQUENCE [LARGE SCALE GENOMIC DNA]</scope>
    <source>
        <strain evidence="2">DSM 100886 HEG_-6_39</strain>
    </source>
</reference>
<dbReference type="InterPro" id="IPR016059">
    <property type="entry name" value="DNA_ligase_ATP-dep_CS"/>
</dbReference>
<protein>
    <submittedName>
        <fullName evidence="1">Uncharacterized protein</fullName>
    </submittedName>
</protein>
<dbReference type="SUPFAM" id="SSF56091">
    <property type="entry name" value="DNA ligase/mRNA capping enzyme, catalytic domain"/>
    <property type="match status" value="1"/>
</dbReference>
<name>A0A143PNE6_LUTPR</name>
<accession>A0A143PNE6</accession>
<evidence type="ECO:0000313" key="1">
    <source>
        <dbReference type="EMBL" id="AMY10122.1"/>
    </source>
</evidence>
<evidence type="ECO:0000313" key="2">
    <source>
        <dbReference type="Proteomes" id="UP000076079"/>
    </source>
</evidence>
<gene>
    <name evidence="1" type="ORF">LuPra_03350</name>
</gene>
<dbReference type="PROSITE" id="PS00697">
    <property type="entry name" value="DNA_LIGASE_A1"/>
    <property type="match status" value="1"/>
</dbReference>
<dbReference type="Proteomes" id="UP000076079">
    <property type="component" value="Chromosome"/>
</dbReference>
<reference evidence="1 2" key="1">
    <citation type="journal article" date="2016" name="Genome Announc.">
        <title>First Complete Genome Sequence of a Subdivision 6 Acidobacterium Strain.</title>
        <authorList>
            <person name="Huang S."/>
            <person name="Vieira S."/>
            <person name="Bunk B."/>
            <person name="Riedel T."/>
            <person name="Sproer C."/>
            <person name="Overmann J."/>
        </authorList>
    </citation>
    <scope>NUCLEOTIDE SEQUENCE [LARGE SCALE GENOMIC DNA]</scope>
    <source>
        <strain evidence="2">DSM 100886 HEG_-6_39</strain>
    </source>
</reference>
<proteinExistence type="predicted"/>
<dbReference type="EMBL" id="CP015136">
    <property type="protein sequence ID" value="AMY10122.1"/>
    <property type="molecule type" value="Genomic_DNA"/>
</dbReference>
<dbReference type="STRING" id="1855912.LuPra_03350"/>
<keyword evidence="2" id="KW-1185">Reference proteome</keyword>
<sequence length="74" mass="8402">MVNPASLQAIAPIRVPVPVRGRAYVHELKFDGFRGVVCIANDEPVVYSKRGYRFTRFAQLARDVAVSRRRWTAV</sequence>
<dbReference type="AlphaFoldDB" id="A0A143PNE6"/>
<dbReference type="KEGG" id="abac:LuPra_03350"/>
<organism evidence="1 2">
    <name type="scientific">Luteitalea pratensis</name>
    <dbReference type="NCBI Taxonomy" id="1855912"/>
    <lineage>
        <taxon>Bacteria</taxon>
        <taxon>Pseudomonadati</taxon>
        <taxon>Acidobacteriota</taxon>
        <taxon>Vicinamibacteria</taxon>
        <taxon>Vicinamibacterales</taxon>
        <taxon>Vicinamibacteraceae</taxon>
        <taxon>Luteitalea</taxon>
    </lineage>
</organism>
<dbReference type="GO" id="GO:0003909">
    <property type="term" value="F:DNA ligase activity"/>
    <property type="evidence" value="ECO:0007669"/>
    <property type="project" value="InterPro"/>
</dbReference>